<organism evidence="14">
    <name type="scientific">Chloropicon primus</name>
    <dbReference type="NCBI Taxonomy" id="1764295"/>
    <lineage>
        <taxon>Eukaryota</taxon>
        <taxon>Viridiplantae</taxon>
        <taxon>Chlorophyta</taxon>
        <taxon>Chloropicophyceae</taxon>
        <taxon>Chloropicales</taxon>
        <taxon>Chloropicaceae</taxon>
        <taxon>Chloropicon</taxon>
    </lineage>
</organism>
<comment type="similarity">
    <text evidence="2 12">Belongs to the ALAD family.</text>
</comment>
<dbReference type="InterPro" id="IPR001731">
    <property type="entry name" value="ALAD"/>
</dbReference>
<sequence>MKTRMTGAMASRSSSCPSSLRGQGQGQGLGMRTASNRRLGGGAGRTASSLAERREGRTEAVSQAAAELGVPVGTPTREACKQEIADRPRRNRKAAILREAIRETPPVLPANMIYPLFVYDHVMEPETETEISSMPGVRRHTVEGVVKEVGEAIAVGVKQCVVFPKTPDALKTRLGEECYNSEGLAQRTIRALKDAYGDEVFVHTDVALDPYNTDGHDGIVDDLTGRVLNDETVLMLCKQAVSQAEAGADCVAPSDMMDGRIGAIRQALDDNGFEHVSIMSYCAKYASAFYGPFRDALDSAPVAGGVQRKVPKDKKTYQMDPGNYREALRELEADEAEGADVVMVKPGMPYLDVIRLLRDNTSLPVAAYHVSGEYAMLKAAAANGWVDERECVLEALTCFKRAGADLILTYYAKQAAAWLQEED</sequence>
<evidence type="ECO:0000256" key="1">
    <source>
        <dbReference type="ARBA" id="ARBA00004694"/>
    </source>
</evidence>
<evidence type="ECO:0000256" key="8">
    <source>
        <dbReference type="ARBA" id="ARBA00023244"/>
    </source>
</evidence>
<keyword evidence="6" id="KW-0149">Chlorophyll biosynthesis</keyword>
<keyword evidence="5" id="KW-0350">Heme biosynthesis</keyword>
<evidence type="ECO:0000256" key="9">
    <source>
        <dbReference type="ARBA" id="ARBA00025628"/>
    </source>
</evidence>
<feature type="region of interest" description="Disordered" evidence="13">
    <location>
        <begin position="1"/>
        <end position="57"/>
    </location>
</feature>
<dbReference type="Gene3D" id="3.20.20.70">
    <property type="entry name" value="Aldolase class I"/>
    <property type="match status" value="1"/>
</dbReference>
<evidence type="ECO:0000313" key="14">
    <source>
        <dbReference type="EMBL" id="CAD9711462.1"/>
    </source>
</evidence>
<evidence type="ECO:0000256" key="11">
    <source>
        <dbReference type="RuleBase" id="RU000515"/>
    </source>
</evidence>
<evidence type="ECO:0000256" key="10">
    <source>
        <dbReference type="ARBA" id="ARBA00047651"/>
    </source>
</evidence>
<dbReference type="InterPro" id="IPR013785">
    <property type="entry name" value="Aldolase_TIM"/>
</dbReference>
<dbReference type="GO" id="GO:0005829">
    <property type="term" value="C:cytosol"/>
    <property type="evidence" value="ECO:0007669"/>
    <property type="project" value="TreeGrafter"/>
</dbReference>
<dbReference type="SUPFAM" id="SSF51569">
    <property type="entry name" value="Aldolase"/>
    <property type="match status" value="1"/>
</dbReference>
<dbReference type="PROSITE" id="PS00169">
    <property type="entry name" value="D_ALA_DEHYDRATASE"/>
    <property type="match status" value="1"/>
</dbReference>
<dbReference type="Pfam" id="PF00490">
    <property type="entry name" value="ALAD"/>
    <property type="match status" value="1"/>
</dbReference>
<evidence type="ECO:0000256" key="4">
    <source>
        <dbReference type="ARBA" id="ARBA00020771"/>
    </source>
</evidence>
<keyword evidence="7 11" id="KW-0456">Lyase</keyword>
<protein>
    <recommendedName>
        <fullName evidence="4 11">Delta-aminolevulinic acid dehydratase</fullName>
        <ecNumber evidence="3 11">4.2.1.24</ecNumber>
    </recommendedName>
</protein>
<dbReference type="PANTHER" id="PTHR11458:SF0">
    <property type="entry name" value="DELTA-AMINOLEVULINIC ACID DEHYDRATASE"/>
    <property type="match status" value="1"/>
</dbReference>
<comment type="subunit">
    <text evidence="11">Homooctamer.</text>
</comment>
<dbReference type="EC" id="4.2.1.24" evidence="3 11"/>
<dbReference type="GO" id="GO:0015995">
    <property type="term" value="P:chlorophyll biosynthetic process"/>
    <property type="evidence" value="ECO:0007669"/>
    <property type="project" value="UniProtKB-KW"/>
</dbReference>
<evidence type="ECO:0000256" key="6">
    <source>
        <dbReference type="ARBA" id="ARBA00023171"/>
    </source>
</evidence>
<evidence type="ECO:0000256" key="7">
    <source>
        <dbReference type="ARBA" id="ARBA00023239"/>
    </source>
</evidence>
<evidence type="ECO:0000256" key="2">
    <source>
        <dbReference type="ARBA" id="ARBA00008055"/>
    </source>
</evidence>
<evidence type="ECO:0000256" key="3">
    <source>
        <dbReference type="ARBA" id="ARBA00012053"/>
    </source>
</evidence>
<proteinExistence type="inferred from homology"/>
<dbReference type="UniPathway" id="UPA00251">
    <property type="reaction ID" value="UER00318"/>
</dbReference>
<evidence type="ECO:0000256" key="12">
    <source>
        <dbReference type="RuleBase" id="RU004161"/>
    </source>
</evidence>
<comment type="catalytic activity">
    <reaction evidence="10 11">
        <text>2 5-aminolevulinate = porphobilinogen + 2 H2O + H(+)</text>
        <dbReference type="Rhea" id="RHEA:24064"/>
        <dbReference type="ChEBI" id="CHEBI:15377"/>
        <dbReference type="ChEBI" id="CHEBI:15378"/>
        <dbReference type="ChEBI" id="CHEBI:58126"/>
        <dbReference type="ChEBI" id="CHEBI:356416"/>
        <dbReference type="EC" id="4.2.1.24"/>
    </reaction>
</comment>
<dbReference type="PANTHER" id="PTHR11458">
    <property type="entry name" value="DELTA-AMINOLEVULINIC ACID DEHYDRATASE"/>
    <property type="match status" value="1"/>
</dbReference>
<comment type="pathway">
    <text evidence="1">Porphyrin-containing compound metabolism; protoporphyrin-IX biosynthesis; coproporphyrinogen-III from 5-aminolevulinate: step 1/4.</text>
</comment>
<comment type="function">
    <text evidence="9">Catalyzes an early step in the biosynthesis of tetrapyrroles. Binds two molecules of 5-aminolevulinate per subunit, each at a distinct site, and catalyzes their condensation to form porphobilinogen.</text>
</comment>
<dbReference type="SMART" id="SM01004">
    <property type="entry name" value="ALAD"/>
    <property type="match status" value="1"/>
</dbReference>
<name>A0A7S2WXE6_9CHLO</name>
<dbReference type="GO" id="GO:0006782">
    <property type="term" value="P:protoporphyrinogen IX biosynthetic process"/>
    <property type="evidence" value="ECO:0007669"/>
    <property type="project" value="UniProtKB-UniPathway"/>
</dbReference>
<dbReference type="AlphaFoldDB" id="A0A7S2WXE6"/>
<dbReference type="GO" id="GO:0004655">
    <property type="term" value="F:porphobilinogen synthase activity"/>
    <property type="evidence" value="ECO:0007669"/>
    <property type="project" value="UniProtKB-EC"/>
</dbReference>
<dbReference type="CDD" id="cd04823">
    <property type="entry name" value="ALAD_PBGS_aspartate_rich"/>
    <property type="match status" value="1"/>
</dbReference>
<evidence type="ECO:0000256" key="5">
    <source>
        <dbReference type="ARBA" id="ARBA00023133"/>
    </source>
</evidence>
<accession>A0A7S2WXE6</accession>
<dbReference type="InterPro" id="IPR030656">
    <property type="entry name" value="ALAD_AS"/>
</dbReference>
<dbReference type="FunFam" id="3.20.20.70:FF:000019">
    <property type="entry name" value="Delta-aminolevulinic acid dehydratase"/>
    <property type="match status" value="1"/>
</dbReference>
<reference evidence="14" key="1">
    <citation type="submission" date="2021-01" db="EMBL/GenBank/DDBJ databases">
        <authorList>
            <person name="Corre E."/>
            <person name="Pelletier E."/>
            <person name="Niang G."/>
            <person name="Scheremetjew M."/>
            <person name="Finn R."/>
            <person name="Kale V."/>
            <person name="Holt S."/>
            <person name="Cochrane G."/>
            <person name="Meng A."/>
            <person name="Brown T."/>
            <person name="Cohen L."/>
        </authorList>
    </citation>
    <scope>NUCLEOTIDE SEQUENCE</scope>
    <source>
        <strain evidence="14">CCMP1205</strain>
    </source>
</reference>
<dbReference type="EMBL" id="HBHL01000446">
    <property type="protein sequence ID" value="CAD9711462.1"/>
    <property type="molecule type" value="Transcribed_RNA"/>
</dbReference>
<evidence type="ECO:0000256" key="13">
    <source>
        <dbReference type="SAM" id="MobiDB-lite"/>
    </source>
</evidence>
<gene>
    <name evidence="14" type="ORF">CPRI1469_LOCUS301</name>
</gene>
<keyword evidence="8 11" id="KW-0627">Porphyrin biosynthesis</keyword>
<dbReference type="NCBIfam" id="NF006762">
    <property type="entry name" value="PRK09283.1"/>
    <property type="match status" value="1"/>
</dbReference>
<dbReference type="PRINTS" id="PR00144">
    <property type="entry name" value="DALDHYDRTASE"/>
</dbReference>
<dbReference type="GO" id="GO:0008270">
    <property type="term" value="F:zinc ion binding"/>
    <property type="evidence" value="ECO:0007669"/>
    <property type="project" value="TreeGrafter"/>
</dbReference>